<evidence type="ECO:0000313" key="1">
    <source>
        <dbReference type="EMBL" id="GBP69751.1"/>
    </source>
</evidence>
<dbReference type="AlphaFoldDB" id="A0A4C1Y0G6"/>
<gene>
    <name evidence="1" type="ORF">EVAR_48778_1</name>
</gene>
<organism evidence="1 2">
    <name type="scientific">Eumeta variegata</name>
    <name type="common">Bagworm moth</name>
    <name type="synonym">Eumeta japonica</name>
    <dbReference type="NCBI Taxonomy" id="151549"/>
    <lineage>
        <taxon>Eukaryota</taxon>
        <taxon>Metazoa</taxon>
        <taxon>Ecdysozoa</taxon>
        <taxon>Arthropoda</taxon>
        <taxon>Hexapoda</taxon>
        <taxon>Insecta</taxon>
        <taxon>Pterygota</taxon>
        <taxon>Neoptera</taxon>
        <taxon>Endopterygota</taxon>
        <taxon>Lepidoptera</taxon>
        <taxon>Glossata</taxon>
        <taxon>Ditrysia</taxon>
        <taxon>Tineoidea</taxon>
        <taxon>Psychidae</taxon>
        <taxon>Oiketicinae</taxon>
        <taxon>Eumeta</taxon>
    </lineage>
</organism>
<dbReference type="EMBL" id="BGZK01001051">
    <property type="protein sequence ID" value="GBP69751.1"/>
    <property type="molecule type" value="Genomic_DNA"/>
</dbReference>
<proteinExistence type="predicted"/>
<sequence length="103" mass="11273">MKLVIHSGRSEIGVSRVGGGVAFGNTVTQLGRLATEIKYVIELLYVHSVAETLRSTLLFAGSVLVGDCWLTTLVTIVMTTSGTDWHWRQELAKHTFLGTERLA</sequence>
<comment type="caution">
    <text evidence="1">The sequence shown here is derived from an EMBL/GenBank/DDBJ whole genome shotgun (WGS) entry which is preliminary data.</text>
</comment>
<keyword evidence="2" id="KW-1185">Reference proteome</keyword>
<evidence type="ECO:0000313" key="2">
    <source>
        <dbReference type="Proteomes" id="UP000299102"/>
    </source>
</evidence>
<protein>
    <submittedName>
        <fullName evidence="1">Uncharacterized protein</fullName>
    </submittedName>
</protein>
<accession>A0A4C1Y0G6</accession>
<dbReference type="Proteomes" id="UP000299102">
    <property type="component" value="Unassembled WGS sequence"/>
</dbReference>
<reference evidence="1 2" key="1">
    <citation type="journal article" date="2019" name="Commun. Biol.">
        <title>The bagworm genome reveals a unique fibroin gene that provides high tensile strength.</title>
        <authorList>
            <person name="Kono N."/>
            <person name="Nakamura H."/>
            <person name="Ohtoshi R."/>
            <person name="Tomita M."/>
            <person name="Numata K."/>
            <person name="Arakawa K."/>
        </authorList>
    </citation>
    <scope>NUCLEOTIDE SEQUENCE [LARGE SCALE GENOMIC DNA]</scope>
</reference>
<name>A0A4C1Y0G6_EUMVA</name>